<comment type="subcellular location">
    <subcellularLocation>
        <location evidence="1">Nucleus</location>
    </subcellularLocation>
</comment>
<keyword evidence="7 10" id="KW-0238">DNA-binding</keyword>
<evidence type="ECO:0000313" key="14">
    <source>
        <dbReference type="EMBL" id="KAH3837039.1"/>
    </source>
</evidence>
<dbReference type="PANTHER" id="PTHR13455:SF7">
    <property type="entry name" value="SIMJANG, ISOFORM E"/>
    <property type="match status" value="1"/>
</dbReference>
<feature type="coiled-coil region" evidence="11">
    <location>
        <begin position="357"/>
        <end position="391"/>
    </location>
</feature>
<name>A0A9D4KCL8_DREPO</name>
<evidence type="ECO:0000313" key="15">
    <source>
        <dbReference type="Proteomes" id="UP000828390"/>
    </source>
</evidence>
<dbReference type="InterPro" id="IPR000679">
    <property type="entry name" value="Znf_GATA"/>
</dbReference>
<protein>
    <recommendedName>
        <fullName evidence="13">THAP-type domain-containing protein</fullName>
    </recommendedName>
</protein>
<feature type="compositionally biased region" description="Basic and acidic residues" evidence="12">
    <location>
        <begin position="690"/>
        <end position="710"/>
    </location>
</feature>
<dbReference type="Pfam" id="PF05485">
    <property type="entry name" value="THAP"/>
    <property type="match status" value="1"/>
</dbReference>
<dbReference type="AlphaFoldDB" id="A0A9D4KCL8"/>
<keyword evidence="4" id="KW-0862">Zinc</keyword>
<keyword evidence="9" id="KW-0539">Nucleus</keyword>
<reference evidence="14" key="2">
    <citation type="submission" date="2020-11" db="EMBL/GenBank/DDBJ databases">
        <authorList>
            <person name="McCartney M.A."/>
            <person name="Auch B."/>
            <person name="Kono T."/>
            <person name="Mallez S."/>
            <person name="Becker A."/>
            <person name="Gohl D.M."/>
            <person name="Silverstein K.A.T."/>
            <person name="Koren S."/>
            <person name="Bechman K.B."/>
            <person name="Herman A."/>
            <person name="Abrahante J.E."/>
            <person name="Garbe J."/>
        </authorList>
    </citation>
    <scope>NUCLEOTIDE SEQUENCE</scope>
    <source>
        <strain evidence="14">Duluth1</strain>
        <tissue evidence="14">Whole animal</tissue>
    </source>
</reference>
<dbReference type="Pfam" id="PF00320">
    <property type="entry name" value="GATA"/>
    <property type="match status" value="1"/>
</dbReference>
<feature type="region of interest" description="Disordered" evidence="12">
    <location>
        <begin position="675"/>
        <end position="711"/>
    </location>
</feature>
<keyword evidence="6 11" id="KW-0175">Coiled coil</keyword>
<evidence type="ECO:0000256" key="11">
    <source>
        <dbReference type="SAM" id="Coils"/>
    </source>
</evidence>
<dbReference type="SUPFAM" id="SSF57716">
    <property type="entry name" value="Glucocorticoid receptor-like (DNA-binding domain)"/>
    <property type="match status" value="1"/>
</dbReference>
<evidence type="ECO:0000256" key="4">
    <source>
        <dbReference type="ARBA" id="ARBA00022833"/>
    </source>
</evidence>
<gene>
    <name evidence="14" type="ORF">DPMN_110417</name>
</gene>
<dbReference type="EMBL" id="JAIWYP010000004">
    <property type="protein sequence ID" value="KAH3837039.1"/>
    <property type="molecule type" value="Genomic_DNA"/>
</dbReference>
<evidence type="ECO:0000256" key="12">
    <source>
        <dbReference type="SAM" id="MobiDB-lite"/>
    </source>
</evidence>
<reference evidence="14" key="1">
    <citation type="journal article" date="2019" name="bioRxiv">
        <title>The Genome of the Zebra Mussel, Dreissena polymorpha: A Resource for Invasive Species Research.</title>
        <authorList>
            <person name="McCartney M.A."/>
            <person name="Auch B."/>
            <person name="Kono T."/>
            <person name="Mallez S."/>
            <person name="Zhang Y."/>
            <person name="Obille A."/>
            <person name="Becker A."/>
            <person name="Abrahante J.E."/>
            <person name="Garbe J."/>
            <person name="Badalamenti J.P."/>
            <person name="Herman A."/>
            <person name="Mangelson H."/>
            <person name="Liachko I."/>
            <person name="Sullivan S."/>
            <person name="Sone E.D."/>
            <person name="Koren S."/>
            <person name="Silverstein K.A.T."/>
            <person name="Beckman K.B."/>
            <person name="Gohl D.M."/>
        </authorList>
    </citation>
    <scope>NUCLEOTIDE SEQUENCE</scope>
    <source>
        <strain evidence="14">Duluth1</strain>
        <tissue evidence="14">Whole animal</tissue>
    </source>
</reference>
<dbReference type="GO" id="GO:0008270">
    <property type="term" value="F:zinc ion binding"/>
    <property type="evidence" value="ECO:0007669"/>
    <property type="project" value="UniProtKB-KW"/>
</dbReference>
<evidence type="ECO:0000256" key="8">
    <source>
        <dbReference type="ARBA" id="ARBA00023163"/>
    </source>
</evidence>
<keyword evidence="3 10" id="KW-0863">Zinc-finger</keyword>
<dbReference type="Proteomes" id="UP000828390">
    <property type="component" value="Unassembled WGS sequence"/>
</dbReference>
<evidence type="ECO:0000256" key="1">
    <source>
        <dbReference type="ARBA" id="ARBA00004123"/>
    </source>
</evidence>
<feature type="compositionally biased region" description="Basic and acidic residues" evidence="12">
    <location>
        <begin position="273"/>
        <end position="297"/>
    </location>
</feature>
<evidence type="ECO:0000256" key="7">
    <source>
        <dbReference type="ARBA" id="ARBA00023125"/>
    </source>
</evidence>
<feature type="region of interest" description="Disordered" evidence="12">
    <location>
        <begin position="273"/>
        <end position="353"/>
    </location>
</feature>
<dbReference type="GO" id="GO:0000122">
    <property type="term" value="P:negative regulation of transcription by RNA polymerase II"/>
    <property type="evidence" value="ECO:0007669"/>
    <property type="project" value="InterPro"/>
</dbReference>
<evidence type="ECO:0000256" key="3">
    <source>
        <dbReference type="ARBA" id="ARBA00022771"/>
    </source>
</evidence>
<evidence type="ECO:0000256" key="5">
    <source>
        <dbReference type="ARBA" id="ARBA00023015"/>
    </source>
</evidence>
<feature type="compositionally biased region" description="Pro residues" evidence="12">
    <location>
        <begin position="415"/>
        <end position="429"/>
    </location>
</feature>
<evidence type="ECO:0000256" key="10">
    <source>
        <dbReference type="PROSITE-ProRule" id="PRU00309"/>
    </source>
</evidence>
<dbReference type="PANTHER" id="PTHR13455">
    <property type="entry name" value="TRANSCRIPTIONAL REPRESSOR P66-RELATED"/>
    <property type="match status" value="1"/>
</dbReference>
<dbReference type="Gene3D" id="6.10.250.1650">
    <property type="match status" value="1"/>
</dbReference>
<feature type="domain" description="THAP-type" evidence="13">
    <location>
        <begin position="1"/>
        <end position="86"/>
    </location>
</feature>
<feature type="compositionally biased region" description="Polar residues" evidence="12">
    <location>
        <begin position="302"/>
        <end position="313"/>
    </location>
</feature>
<dbReference type="GO" id="GO:0043565">
    <property type="term" value="F:sequence-specific DNA binding"/>
    <property type="evidence" value="ECO:0007669"/>
    <property type="project" value="InterPro"/>
</dbReference>
<dbReference type="InterPro" id="IPR006612">
    <property type="entry name" value="THAP_Znf"/>
</dbReference>
<feature type="compositionally biased region" description="Polar residues" evidence="12">
    <location>
        <begin position="399"/>
        <end position="414"/>
    </location>
</feature>
<evidence type="ECO:0000256" key="6">
    <source>
        <dbReference type="ARBA" id="ARBA00023054"/>
    </source>
</evidence>
<evidence type="ECO:0000259" key="13">
    <source>
        <dbReference type="PROSITE" id="PS50950"/>
    </source>
</evidence>
<keyword evidence="2" id="KW-0479">Metal-binding</keyword>
<feature type="compositionally biased region" description="Basic and acidic residues" evidence="12">
    <location>
        <begin position="133"/>
        <end position="142"/>
    </location>
</feature>
<keyword evidence="15" id="KW-1185">Reference proteome</keyword>
<dbReference type="InterPro" id="IPR040386">
    <property type="entry name" value="P66"/>
</dbReference>
<organism evidence="14 15">
    <name type="scientific">Dreissena polymorpha</name>
    <name type="common">Zebra mussel</name>
    <name type="synonym">Mytilus polymorpha</name>
    <dbReference type="NCBI Taxonomy" id="45954"/>
    <lineage>
        <taxon>Eukaryota</taxon>
        <taxon>Metazoa</taxon>
        <taxon>Spiralia</taxon>
        <taxon>Lophotrochozoa</taxon>
        <taxon>Mollusca</taxon>
        <taxon>Bivalvia</taxon>
        <taxon>Autobranchia</taxon>
        <taxon>Heteroconchia</taxon>
        <taxon>Euheterodonta</taxon>
        <taxon>Imparidentia</taxon>
        <taxon>Neoheterodontei</taxon>
        <taxon>Myida</taxon>
        <taxon>Dreissenoidea</taxon>
        <taxon>Dreissenidae</taxon>
        <taxon>Dreissena</taxon>
    </lineage>
</organism>
<accession>A0A9D4KCL8</accession>
<keyword evidence="8" id="KW-0804">Transcription</keyword>
<sequence length="796" mass="89814">MPTKRCSWGTCNSDSRYYHKPHMSNVTFYPFPKPSVDLRRCLYWIQQCAHSSLSAEKIGKHHYVCSKHFPDGAKDPVLAWPLPTPTVDILNIITMDAPEGSETNVKDNPESYLTSETGVKRPLCDVEEDIEAPPEKRSKSEADEKEEVIEEKQHSPNSESVTKPEAAQEEHRTQKSISDYEPQELTNSIKTELIAKSEEKNIDYKVDADVKVRPEQDLEASDKEIKKAEDLSLNVKNAEEMEMQPENTCNNMNMFMSDKVKDIDASLTDINEVKEKKDECMQDDQSNTKDDDVKENIEENGTVKSDNDMSSSQESEKENMEVDAPMDLTRKTPTSNGQDIIMLSDEDEDPKRFTGDRELSLQELKLKQRMIKRLQAELRNEEAKLVLLKKLRFSQIAPQVNDNLQRKTPTNNSAQPPPLVRGNQPPVPMKPANIQAPQQPQRAMGNALNKSQGPPPLVMAPKVDQRQLEKQMKLLQEHQIRQRQAVPTNQQQQQQQANLAGFRGTQAQADALRQLQQVQQRAAEETPEKRQAAAKLALRKQLEKTLLQIPPPKPPPPEMNFIPSLASPDFIYLLGLEEAVNFIIDTNLISKGKKSPDEKMVCNPFTCVQCGTDFTPVWKREKPGSKNVICEQCVTSNQKKALKQEHTNRLKNAFVKALQQEQEIERMQSQELKATASAVTLSSSSSSSSLKEKAETRERDARDASARDASARNAAAVQNAAAQAQAYKESMESLRQQHQNLVQAHQAAALRMGQPLGLQFNPRGPFPYQLPFARASDLQRQYLLDMIPKGGLPWNS</sequence>
<keyword evidence="5" id="KW-0805">Transcription regulation</keyword>
<proteinExistence type="predicted"/>
<evidence type="ECO:0000256" key="2">
    <source>
        <dbReference type="ARBA" id="ARBA00022723"/>
    </source>
</evidence>
<evidence type="ECO:0000256" key="9">
    <source>
        <dbReference type="ARBA" id="ARBA00023242"/>
    </source>
</evidence>
<dbReference type="Pfam" id="PF16563">
    <property type="entry name" value="P66_CC"/>
    <property type="match status" value="1"/>
</dbReference>
<dbReference type="PROSITE" id="PS50950">
    <property type="entry name" value="ZF_THAP"/>
    <property type="match status" value="1"/>
</dbReference>
<feature type="region of interest" description="Disordered" evidence="12">
    <location>
        <begin position="99"/>
        <end position="184"/>
    </location>
</feature>
<comment type="caution">
    <text evidence="14">The sequence shown here is derived from an EMBL/GenBank/DDBJ whole genome shotgun (WGS) entry which is preliminary data.</text>
</comment>
<dbReference type="InterPro" id="IPR032346">
    <property type="entry name" value="P66_CC"/>
</dbReference>
<feature type="region of interest" description="Disordered" evidence="12">
    <location>
        <begin position="399"/>
        <end position="459"/>
    </location>
</feature>
<feature type="coiled-coil region" evidence="11">
    <location>
        <begin position="717"/>
        <end position="744"/>
    </location>
</feature>
<dbReference type="GO" id="GO:0016581">
    <property type="term" value="C:NuRD complex"/>
    <property type="evidence" value="ECO:0007669"/>
    <property type="project" value="TreeGrafter"/>
</dbReference>